<dbReference type="OrthoDB" id="3253026at2759"/>
<dbReference type="KEGG" id="cput:CONPUDRAFT_74890"/>
<reference evidence="3" key="1">
    <citation type="journal article" date="2012" name="Science">
        <title>The Paleozoic origin of enzymatic lignin decomposition reconstructed from 31 fungal genomes.</title>
        <authorList>
            <person name="Floudas D."/>
            <person name="Binder M."/>
            <person name="Riley R."/>
            <person name="Barry K."/>
            <person name="Blanchette R.A."/>
            <person name="Henrissat B."/>
            <person name="Martinez A.T."/>
            <person name="Otillar R."/>
            <person name="Spatafora J.W."/>
            <person name="Yadav J.S."/>
            <person name="Aerts A."/>
            <person name="Benoit I."/>
            <person name="Boyd A."/>
            <person name="Carlson A."/>
            <person name="Copeland A."/>
            <person name="Coutinho P.M."/>
            <person name="de Vries R.P."/>
            <person name="Ferreira P."/>
            <person name="Findley K."/>
            <person name="Foster B."/>
            <person name="Gaskell J."/>
            <person name="Glotzer D."/>
            <person name="Gorecki P."/>
            <person name="Heitman J."/>
            <person name="Hesse C."/>
            <person name="Hori C."/>
            <person name="Igarashi K."/>
            <person name="Jurgens J.A."/>
            <person name="Kallen N."/>
            <person name="Kersten P."/>
            <person name="Kohler A."/>
            <person name="Kuees U."/>
            <person name="Kumar T.K.A."/>
            <person name="Kuo A."/>
            <person name="LaButti K."/>
            <person name="Larrondo L.F."/>
            <person name="Lindquist E."/>
            <person name="Ling A."/>
            <person name="Lombard V."/>
            <person name="Lucas S."/>
            <person name="Lundell T."/>
            <person name="Martin R."/>
            <person name="McLaughlin D.J."/>
            <person name="Morgenstern I."/>
            <person name="Morin E."/>
            <person name="Murat C."/>
            <person name="Nagy L.G."/>
            <person name="Nolan M."/>
            <person name="Ohm R.A."/>
            <person name="Patyshakuliyeva A."/>
            <person name="Rokas A."/>
            <person name="Ruiz-Duenas F.J."/>
            <person name="Sabat G."/>
            <person name="Salamov A."/>
            <person name="Samejima M."/>
            <person name="Schmutz J."/>
            <person name="Slot J.C."/>
            <person name="St John F."/>
            <person name="Stenlid J."/>
            <person name="Sun H."/>
            <person name="Sun S."/>
            <person name="Syed K."/>
            <person name="Tsang A."/>
            <person name="Wiebenga A."/>
            <person name="Young D."/>
            <person name="Pisabarro A."/>
            <person name="Eastwood D.C."/>
            <person name="Martin F."/>
            <person name="Cullen D."/>
            <person name="Grigoriev I.V."/>
            <person name="Hibbett D.S."/>
        </authorList>
    </citation>
    <scope>NUCLEOTIDE SEQUENCE [LARGE SCALE GENOMIC DNA]</scope>
    <source>
        <strain evidence="3">RWD-64-598 SS2</strain>
    </source>
</reference>
<feature type="transmembrane region" description="Helical" evidence="1">
    <location>
        <begin position="33"/>
        <end position="53"/>
    </location>
</feature>
<keyword evidence="1" id="KW-0812">Transmembrane</keyword>
<proteinExistence type="predicted"/>
<accession>A0A5M3MFV5</accession>
<dbReference type="AlphaFoldDB" id="A0A5M3MFV5"/>
<name>A0A5M3MFV5_CONPW</name>
<keyword evidence="1" id="KW-0472">Membrane</keyword>
<evidence type="ECO:0000313" key="3">
    <source>
        <dbReference type="Proteomes" id="UP000053558"/>
    </source>
</evidence>
<dbReference type="EMBL" id="JH711582">
    <property type="protein sequence ID" value="EIW78128.1"/>
    <property type="molecule type" value="Genomic_DNA"/>
</dbReference>
<protein>
    <submittedName>
        <fullName evidence="2">Uncharacterized protein</fullName>
    </submittedName>
</protein>
<dbReference type="Proteomes" id="UP000053558">
    <property type="component" value="Unassembled WGS sequence"/>
</dbReference>
<comment type="caution">
    <text evidence="2">The sequence shown here is derived from an EMBL/GenBank/DDBJ whole genome shotgun (WGS) entry which is preliminary data.</text>
</comment>
<keyword evidence="1" id="KW-1133">Transmembrane helix</keyword>
<keyword evidence="3" id="KW-1185">Reference proteome</keyword>
<dbReference type="GeneID" id="19209288"/>
<evidence type="ECO:0000313" key="2">
    <source>
        <dbReference type="EMBL" id="EIW78128.1"/>
    </source>
</evidence>
<feature type="transmembrane region" description="Helical" evidence="1">
    <location>
        <begin position="100"/>
        <end position="122"/>
    </location>
</feature>
<sequence length="284" mass="33019">MPALYFIANRGQVLRNTLPFRNLCRPGFLHRELTMFFISPFLITATSAAPIYAKVVCKTTTYSDIIVFFFTNYFTHSRRYRTLYNTIGTKWYLLKWYSTATWAIFCIFLPFAGLGRSLGLFFRYIQCRRNNMEKALARGALIMVKRSKDWKPNETSPEHVYVQVRIYGGMAKLPAGYVVEFVDFWDRWRLKLDYDKQIGSSHSWGKMITSIAQLLYTSLTIYETARPQLDVYGYAAYGLTGIVGDYSCAYLINTAILTEANGRALAQFDNAFRNLSRTWIWMME</sequence>
<organism evidence="2 3">
    <name type="scientific">Coniophora puteana (strain RWD-64-598)</name>
    <name type="common">Brown rot fungus</name>
    <dbReference type="NCBI Taxonomy" id="741705"/>
    <lineage>
        <taxon>Eukaryota</taxon>
        <taxon>Fungi</taxon>
        <taxon>Dikarya</taxon>
        <taxon>Basidiomycota</taxon>
        <taxon>Agaricomycotina</taxon>
        <taxon>Agaricomycetes</taxon>
        <taxon>Agaricomycetidae</taxon>
        <taxon>Boletales</taxon>
        <taxon>Coniophorineae</taxon>
        <taxon>Coniophoraceae</taxon>
        <taxon>Coniophora</taxon>
    </lineage>
</organism>
<dbReference type="RefSeq" id="XP_007771155.1">
    <property type="nucleotide sequence ID" value="XM_007772965.1"/>
</dbReference>
<gene>
    <name evidence="2" type="ORF">CONPUDRAFT_74890</name>
</gene>
<evidence type="ECO:0000256" key="1">
    <source>
        <dbReference type="SAM" id="Phobius"/>
    </source>
</evidence>